<evidence type="ECO:0000313" key="3">
    <source>
        <dbReference type="Proteomes" id="UP000634136"/>
    </source>
</evidence>
<keyword evidence="3" id="KW-1185">Reference proteome</keyword>
<reference evidence="2" key="1">
    <citation type="submission" date="2020-09" db="EMBL/GenBank/DDBJ databases">
        <title>Genome-Enabled Discovery of Anthraquinone Biosynthesis in Senna tora.</title>
        <authorList>
            <person name="Kang S.-H."/>
            <person name="Pandey R.P."/>
            <person name="Lee C.-M."/>
            <person name="Sim J.-S."/>
            <person name="Jeong J.-T."/>
            <person name="Choi B.-S."/>
            <person name="Jung M."/>
            <person name="Ginzburg D."/>
            <person name="Zhao K."/>
            <person name="Won S.Y."/>
            <person name="Oh T.-J."/>
            <person name="Yu Y."/>
            <person name="Kim N.-H."/>
            <person name="Lee O.R."/>
            <person name="Lee T.-H."/>
            <person name="Bashyal P."/>
            <person name="Kim T.-S."/>
            <person name="Lee W.-H."/>
            <person name="Kawkins C."/>
            <person name="Kim C.-K."/>
            <person name="Kim J.S."/>
            <person name="Ahn B.O."/>
            <person name="Rhee S.Y."/>
            <person name="Sohng J.K."/>
        </authorList>
    </citation>
    <scope>NUCLEOTIDE SEQUENCE</scope>
    <source>
        <tissue evidence="2">Leaf</tissue>
    </source>
</reference>
<feature type="transmembrane region" description="Helical" evidence="1">
    <location>
        <begin position="23"/>
        <end position="52"/>
    </location>
</feature>
<organism evidence="2 3">
    <name type="scientific">Senna tora</name>
    <dbReference type="NCBI Taxonomy" id="362788"/>
    <lineage>
        <taxon>Eukaryota</taxon>
        <taxon>Viridiplantae</taxon>
        <taxon>Streptophyta</taxon>
        <taxon>Embryophyta</taxon>
        <taxon>Tracheophyta</taxon>
        <taxon>Spermatophyta</taxon>
        <taxon>Magnoliopsida</taxon>
        <taxon>eudicotyledons</taxon>
        <taxon>Gunneridae</taxon>
        <taxon>Pentapetalae</taxon>
        <taxon>rosids</taxon>
        <taxon>fabids</taxon>
        <taxon>Fabales</taxon>
        <taxon>Fabaceae</taxon>
        <taxon>Caesalpinioideae</taxon>
        <taxon>Cassia clade</taxon>
        <taxon>Senna</taxon>
    </lineage>
</organism>
<keyword evidence="1" id="KW-1133">Transmembrane helix</keyword>
<dbReference type="EMBL" id="JAAIUW010000005">
    <property type="protein sequence ID" value="KAF7831750.1"/>
    <property type="molecule type" value="Genomic_DNA"/>
</dbReference>
<dbReference type="OrthoDB" id="1431481at2759"/>
<evidence type="ECO:0000256" key="1">
    <source>
        <dbReference type="SAM" id="Phobius"/>
    </source>
</evidence>
<protein>
    <submittedName>
        <fullName evidence="2">Ribonuclease H</fullName>
    </submittedName>
</protein>
<comment type="caution">
    <text evidence="2">The sequence shown here is derived from an EMBL/GenBank/DDBJ whole genome shotgun (WGS) entry which is preliminary data.</text>
</comment>
<dbReference type="Proteomes" id="UP000634136">
    <property type="component" value="Unassembled WGS sequence"/>
</dbReference>
<dbReference type="AlphaFoldDB" id="A0A834U049"/>
<dbReference type="InterPro" id="IPR053151">
    <property type="entry name" value="RNase_H-like"/>
</dbReference>
<dbReference type="PANTHER" id="PTHR47723">
    <property type="entry name" value="OS05G0353850 PROTEIN"/>
    <property type="match status" value="1"/>
</dbReference>
<proteinExistence type="predicted"/>
<gene>
    <name evidence="2" type="ORF">G2W53_014083</name>
</gene>
<sequence>MEISPNDDWTKVNIDGSCKGDNLIAACVVFVVMLRGLGCGVWPGILVVVILWKLSFGASCQRIRRCCSRDWCIRLKHVYREANMVAYWMAGFAHSCSVGSHFFVNPIDGCKDLLNRDLVGVALPRLVSCR</sequence>
<keyword evidence="1" id="KW-0472">Membrane</keyword>
<name>A0A834U049_9FABA</name>
<accession>A0A834U049</accession>
<keyword evidence="1" id="KW-0812">Transmembrane</keyword>
<dbReference type="PANTHER" id="PTHR47723:SF13">
    <property type="entry name" value="PUTATIVE-RELATED"/>
    <property type="match status" value="1"/>
</dbReference>
<evidence type="ECO:0000313" key="2">
    <source>
        <dbReference type="EMBL" id="KAF7831750.1"/>
    </source>
</evidence>